<protein>
    <submittedName>
        <fullName evidence="1">Uncharacterized protein</fullName>
    </submittedName>
</protein>
<dbReference type="EMBL" id="FO818640">
    <property type="protein sequence ID" value="CDM95271.1"/>
    <property type="molecule type" value="Genomic_DNA"/>
</dbReference>
<evidence type="ECO:0000313" key="1">
    <source>
        <dbReference type="EMBL" id="CDM95271.1"/>
    </source>
</evidence>
<keyword evidence="2" id="KW-1185">Reference proteome</keyword>
<dbReference type="AlphaFoldDB" id="A0A9P1NYY9"/>
<evidence type="ECO:0000313" key="2">
    <source>
        <dbReference type="Proteomes" id="UP000032946"/>
    </source>
</evidence>
<organism evidence="1 2">
    <name type="scientific">Limnospira indica PCC 8005</name>
    <dbReference type="NCBI Taxonomy" id="376219"/>
    <lineage>
        <taxon>Bacteria</taxon>
        <taxon>Bacillati</taxon>
        <taxon>Cyanobacteriota</taxon>
        <taxon>Cyanophyceae</taxon>
        <taxon>Oscillatoriophycideae</taxon>
        <taxon>Oscillatoriales</taxon>
        <taxon>Sirenicapillariaceae</taxon>
        <taxon>Limnospira</taxon>
    </lineage>
</organism>
<dbReference type="Proteomes" id="UP000032946">
    <property type="component" value="Chromosome"/>
</dbReference>
<sequence>MASLSVRTSPLTAITSVVSPKSVCSGWGEDMFQNQPRQQQKIIPQAINVQRYQTAFPWTRPIGKPMSDRLSGYLWV</sequence>
<proteinExistence type="predicted"/>
<gene>
    <name evidence="1" type="ORF">ARTHRO_30539</name>
</gene>
<reference evidence="1 2" key="1">
    <citation type="submission" date="2014-02" db="EMBL/GenBank/DDBJ databases">
        <authorList>
            <person name="Genoscope - CEA"/>
        </authorList>
    </citation>
    <scope>NUCLEOTIDE SEQUENCE [LARGE SCALE GENOMIC DNA]</scope>
    <source>
        <strain evidence="1 2">PCC 8005</strain>
    </source>
</reference>
<name>A0A9P1NYY9_9CYAN</name>
<accession>A0A9P1NYY9</accession>